<evidence type="ECO:0000313" key="2">
    <source>
        <dbReference type="Proteomes" id="UP000652761"/>
    </source>
</evidence>
<dbReference type="EMBL" id="NMUH01002525">
    <property type="protein sequence ID" value="MQM00525.1"/>
    <property type="molecule type" value="Genomic_DNA"/>
</dbReference>
<reference evidence="1" key="1">
    <citation type="submission" date="2017-07" db="EMBL/GenBank/DDBJ databases">
        <title>Taro Niue Genome Assembly and Annotation.</title>
        <authorList>
            <person name="Atibalentja N."/>
            <person name="Keating K."/>
            <person name="Fields C.J."/>
        </authorList>
    </citation>
    <scope>NUCLEOTIDE SEQUENCE</scope>
    <source>
        <strain evidence="1">Niue_2</strain>
        <tissue evidence="1">Leaf</tissue>
    </source>
</reference>
<protein>
    <submittedName>
        <fullName evidence="1">Uncharacterized protein</fullName>
    </submittedName>
</protein>
<proteinExistence type="predicted"/>
<gene>
    <name evidence="1" type="ORF">Taro_033260</name>
</gene>
<organism evidence="1 2">
    <name type="scientific">Colocasia esculenta</name>
    <name type="common">Wild taro</name>
    <name type="synonym">Arum esculentum</name>
    <dbReference type="NCBI Taxonomy" id="4460"/>
    <lineage>
        <taxon>Eukaryota</taxon>
        <taxon>Viridiplantae</taxon>
        <taxon>Streptophyta</taxon>
        <taxon>Embryophyta</taxon>
        <taxon>Tracheophyta</taxon>
        <taxon>Spermatophyta</taxon>
        <taxon>Magnoliopsida</taxon>
        <taxon>Liliopsida</taxon>
        <taxon>Araceae</taxon>
        <taxon>Aroideae</taxon>
        <taxon>Colocasieae</taxon>
        <taxon>Colocasia</taxon>
    </lineage>
</organism>
<comment type="caution">
    <text evidence="1">The sequence shown here is derived from an EMBL/GenBank/DDBJ whole genome shotgun (WGS) entry which is preliminary data.</text>
</comment>
<accession>A0A843W6G7</accession>
<keyword evidence="2" id="KW-1185">Reference proteome</keyword>
<sequence>MVDVVIRLEMASRGVRTGVWFKQCRPKHTLRQHCRLSCRLRLRLQLQFLNSKAMVVLPSWRGEAGVPVLEEDIGRSDSEREA</sequence>
<evidence type="ECO:0000313" key="1">
    <source>
        <dbReference type="EMBL" id="MQM00525.1"/>
    </source>
</evidence>
<dbReference type="Proteomes" id="UP000652761">
    <property type="component" value="Unassembled WGS sequence"/>
</dbReference>
<dbReference type="AlphaFoldDB" id="A0A843W6G7"/>
<name>A0A843W6G7_COLES</name>